<dbReference type="Proteomes" id="UP000011518">
    <property type="component" value="Unassembled WGS sequence"/>
</dbReference>
<feature type="region of interest" description="Disordered" evidence="6">
    <location>
        <begin position="1022"/>
        <end position="1139"/>
    </location>
</feature>
<dbReference type="SMART" id="SM00360">
    <property type="entry name" value="RRM"/>
    <property type="match status" value="1"/>
</dbReference>
<accession>L9L764</accession>
<dbReference type="FunFam" id="3.30.70.330:FF:000019">
    <property type="entry name" value="heterogeneous nuclear ribonucleoproteins C1/C2 isoform X1"/>
    <property type="match status" value="1"/>
</dbReference>
<evidence type="ECO:0000313" key="9">
    <source>
        <dbReference type="Proteomes" id="UP000011518"/>
    </source>
</evidence>
<dbReference type="FunCoup" id="L9L764">
    <property type="interactions" value="879"/>
</dbReference>
<dbReference type="PANTHER" id="PTHR22774:SF15">
    <property type="entry name" value="BRIDGE-LIKE LIPID TRANSFER PROTEIN FAMILY MEMBER 3A"/>
    <property type="match status" value="1"/>
</dbReference>
<dbReference type="GO" id="GO:0003723">
    <property type="term" value="F:RNA binding"/>
    <property type="evidence" value="ECO:0007669"/>
    <property type="project" value="UniProtKB-UniRule"/>
</dbReference>
<dbReference type="STRING" id="246437.L9L764"/>
<feature type="region of interest" description="Disordered" evidence="6">
    <location>
        <begin position="338"/>
        <end position="376"/>
    </location>
</feature>
<keyword evidence="2 4" id="KW-0694">RNA-binding</keyword>
<dbReference type="PROSITE" id="PS50102">
    <property type="entry name" value="RRM"/>
    <property type="match status" value="1"/>
</dbReference>
<dbReference type="InterPro" id="IPR035979">
    <property type="entry name" value="RBD_domain_sf"/>
</dbReference>
<feature type="region of interest" description="Disordered" evidence="6">
    <location>
        <begin position="1286"/>
        <end position="1313"/>
    </location>
</feature>
<feature type="compositionally biased region" description="Polar residues" evidence="6">
    <location>
        <begin position="1301"/>
        <end position="1313"/>
    </location>
</feature>
<feature type="compositionally biased region" description="Low complexity" evidence="6">
    <location>
        <begin position="358"/>
        <end position="376"/>
    </location>
</feature>
<proteinExistence type="inferred from homology"/>
<evidence type="ECO:0000256" key="2">
    <source>
        <dbReference type="ARBA" id="ARBA00022884"/>
    </source>
</evidence>
<evidence type="ECO:0000256" key="4">
    <source>
        <dbReference type="PROSITE-ProRule" id="PRU00176"/>
    </source>
</evidence>
<protein>
    <submittedName>
        <fullName evidence="8">UHRF1-binding protein 1</fullName>
    </submittedName>
</protein>
<evidence type="ECO:0000256" key="5">
    <source>
        <dbReference type="SAM" id="Coils"/>
    </source>
</evidence>
<dbReference type="GO" id="GO:0042826">
    <property type="term" value="F:histone deacetylase binding"/>
    <property type="evidence" value="ECO:0007669"/>
    <property type="project" value="TreeGrafter"/>
</dbReference>
<dbReference type="Gene3D" id="3.30.70.330">
    <property type="match status" value="1"/>
</dbReference>
<dbReference type="EMBL" id="KB320527">
    <property type="protein sequence ID" value="ELW69512.1"/>
    <property type="molecule type" value="Genomic_DNA"/>
</dbReference>
<dbReference type="Pfam" id="PF24917">
    <property type="entry name" value="BLTP3A_B"/>
    <property type="match status" value="2"/>
</dbReference>
<comment type="similarity">
    <text evidence="1">Belongs to the RRM HNRPC family. RALY subfamily.</text>
</comment>
<dbReference type="PANTHER" id="PTHR22774">
    <property type="entry name" value="CHOREIN N-TERMINAL DOMAIN-CONTAINING PROTEIN"/>
    <property type="match status" value="1"/>
</dbReference>
<feature type="compositionally biased region" description="Polar residues" evidence="6">
    <location>
        <begin position="888"/>
        <end position="897"/>
    </location>
</feature>
<dbReference type="InParanoid" id="L9L764"/>
<dbReference type="InterPro" id="IPR026728">
    <property type="entry name" value="BLTP3A/B"/>
</dbReference>
<feature type="compositionally biased region" description="Low complexity" evidence="6">
    <location>
        <begin position="1115"/>
        <end position="1128"/>
    </location>
</feature>
<organism evidence="8 9">
    <name type="scientific">Tupaia chinensis</name>
    <name type="common">Chinese tree shrew</name>
    <name type="synonym">Tupaia belangeri chinensis</name>
    <dbReference type="NCBI Taxonomy" id="246437"/>
    <lineage>
        <taxon>Eukaryota</taxon>
        <taxon>Metazoa</taxon>
        <taxon>Chordata</taxon>
        <taxon>Craniata</taxon>
        <taxon>Vertebrata</taxon>
        <taxon>Euteleostomi</taxon>
        <taxon>Mammalia</taxon>
        <taxon>Eutheria</taxon>
        <taxon>Euarchontoglires</taxon>
        <taxon>Scandentia</taxon>
        <taxon>Tupaiidae</taxon>
        <taxon>Tupaia</taxon>
    </lineage>
</organism>
<reference evidence="9" key="1">
    <citation type="submission" date="2012-07" db="EMBL/GenBank/DDBJ databases">
        <title>Genome of the Chinese tree shrew, a rising model animal genetically related to primates.</title>
        <authorList>
            <person name="Zhang G."/>
            <person name="Fan Y."/>
            <person name="Yao Y."/>
            <person name="Huang Z."/>
        </authorList>
    </citation>
    <scope>NUCLEOTIDE SEQUENCE [LARGE SCALE GENOMIC DNA]</scope>
</reference>
<sequence length="1675" mass="184634">MASNVTNKTDPRSMNSRVFIGNLNTLVVKKSDVEAIFSKYGKIVGCSVHKGFAFVQYVNERNARAAVAGEDGRMIAGQVLGVEVARFTKNLSPDKINLSTLKGEGQLTNLELDEEVLQNVLELPTWLAITRVYCNRASIRIQWTKLKTHPICLCLDKVEVEMKTCEEPRPPNGQSPIALASGQSEYGFAEKVVEGMFIIVNSITIKIHSKAFHASFELWQLQGYSVNPNWQQSDLRLTRITDPRRGEVLTFKEITWQTLRIEADATDNGDQDPVSTPLRLITNQGRIQIALKRRTKDCNVVASKLMFLLDDLLWVLTDSQLKAMMKYAESLSEAMEKSAQQRKSLAPEPVQITPPAPSAQQSWAQAFGGSQGNSSSSSSRLSQYFEKFDVKESSYHLLISRLDLHICDDSQSREPGISANRLTGGAMQLTFRRMAFDYYPFHWAGDSCKHWVRHCEAMETRDQWAQKLVMEFQSKMEKWHEETGLKPPWHLGVDSPFRRKADSLSSPRKTPLERSSSQGKQAAFRPPAWNRLRSSCMVVRVDDLDIHQVRTGDVTGRAGQPSKKPSTLLSCSRKLHNLPTQVSAIHIEFTEYYFPDNQELPVPCPNLYIQLNGLTFTMDPVSLLWGNLFCLDLYRSLEQFKAIYKLEDSRQKDEHLDIRLDAFRLKLNGLTFTMDPVSLLWGNLFCLDLYRSLEQFKAIYKLEDSRQKDEHLDIRLDAFRLKVGFPLEKREQAEVHRPQALAVSASGMVATNTRHAPHCSCPDLQSLFRGFAASEFFHSSYDHFPKVPGGFSLLHMLFLHHAFQMESRLPQASTLPPQRPKASQDLWSIHFTQISLDFEGTENFKGRTLNFVAPFPLSIWACLPLRWQQAQARKLLLASEGRLKPSASFGSPAQSETLVPEPVSHQRSKTEHDLKRLSGLSEVMDILSEGSGGVDNKGPATELEDAAGVHVLVHSPAHVCLRLDHYQYLALLRLKEVLQRLQEQLAKDTEAMTGSPLQDQTACIGVLFPSAEVALLMHPAPGPVDADSAGSDTTSLIDSELSPSEDQEPKSDASSDQGPASPEKVVEDGSIENLDGPQERPHSNGELQDSGPPAEQLAGKGHEAVESLQAKRLSRAQAPSSPAASKPPAGKDPAVNGQGELIPLKNIEGELSSAIHMTKDATKEALHATMDLTKEAVSLTKDAFSLGRDRMTSTMHKMLSLPPAKEPVAKTEESAAAPVSGGAARLRFFSMKRTVSQQSFDGVSLDSSGPEDRISVDSDGSDSFVMLLDAESGPESVLPESLPDVLDDSGVQGSPAVDTYGQGSPEANSSISPSGEDLILHQVSVLVLKVNEVSFGIEVRGEDLTVALQAEELTLQQLGTVGLWQFLHGQCPESGPESVLPESLPDVLDDSGVQGSPAVDTYGQGSPEANSSISPSGEDLILHQVSVLVLKVNEVSFGIEVRGEDLTVALQAEELTLQQLGTVGLWQFLHGQCPGTSSQEPPTLKTDHIRPAVGLRFEVGPGAAVHSPLATQNGFLHFLLRGCDLELFTSVLNGLGPFLEDEEIPVVVPMQIELRNSSITLKDDIPPIYPTSPGPIPITLAMEHVVVKRSDDGVFHIGAAAQDRPPVEVPRSEKRQPPKEQVSLVPTGESFGQQVKELPSLQKELIETKQALANANQDKEKLLQEIRKYNPLFEL</sequence>
<gene>
    <name evidence="8" type="ORF">TREES_T100009686</name>
</gene>
<feature type="region of interest" description="Disordered" evidence="6">
    <location>
        <begin position="885"/>
        <end position="912"/>
    </location>
</feature>
<dbReference type="InterPro" id="IPR012677">
    <property type="entry name" value="Nucleotide-bd_a/b_plait_sf"/>
</dbReference>
<feature type="coiled-coil region" evidence="5">
    <location>
        <begin position="1638"/>
        <end position="1665"/>
    </location>
</feature>
<keyword evidence="3 5" id="KW-0175">Coiled coil</keyword>
<evidence type="ECO:0000259" key="7">
    <source>
        <dbReference type="PROSITE" id="PS50102"/>
    </source>
</evidence>
<evidence type="ECO:0000256" key="1">
    <source>
        <dbReference type="ARBA" id="ARBA00008631"/>
    </source>
</evidence>
<feature type="region of interest" description="Disordered" evidence="6">
    <location>
        <begin position="1239"/>
        <end position="1259"/>
    </location>
</feature>
<evidence type="ECO:0000256" key="3">
    <source>
        <dbReference type="ARBA" id="ARBA00023054"/>
    </source>
</evidence>
<dbReference type="InterPro" id="IPR000504">
    <property type="entry name" value="RRM_dom"/>
</dbReference>
<name>L9L764_TUPCH</name>
<dbReference type="eggNOG" id="KOG2955">
    <property type="taxonomic scope" value="Eukaryota"/>
</dbReference>
<feature type="region of interest" description="Disordered" evidence="6">
    <location>
        <begin position="498"/>
        <end position="525"/>
    </location>
</feature>
<feature type="compositionally biased region" description="Polar residues" evidence="6">
    <location>
        <begin position="503"/>
        <end position="520"/>
    </location>
</feature>
<feature type="compositionally biased region" description="Polar residues" evidence="6">
    <location>
        <begin position="1403"/>
        <end position="1415"/>
    </location>
</feature>
<dbReference type="SUPFAM" id="SSF54928">
    <property type="entry name" value="RNA-binding domain, RBD"/>
    <property type="match status" value="1"/>
</dbReference>
<feature type="compositionally biased region" description="Polar residues" evidence="6">
    <location>
        <begin position="1030"/>
        <end position="1044"/>
    </location>
</feature>
<feature type="region of interest" description="Disordered" evidence="6">
    <location>
        <begin position="1389"/>
        <end position="1415"/>
    </location>
</feature>
<feature type="region of interest" description="Disordered" evidence="6">
    <location>
        <begin position="1602"/>
        <end position="1631"/>
    </location>
</feature>
<keyword evidence="9" id="KW-1185">Reference proteome</keyword>
<evidence type="ECO:0000313" key="8">
    <source>
        <dbReference type="EMBL" id="ELW69512.1"/>
    </source>
</evidence>
<feature type="domain" description="RRM" evidence="7">
    <location>
        <begin position="16"/>
        <end position="87"/>
    </location>
</feature>
<reference evidence="9" key="2">
    <citation type="journal article" date="2013" name="Nat. Commun.">
        <title>Genome of the Chinese tree shrew.</title>
        <authorList>
            <person name="Fan Y."/>
            <person name="Huang Z.Y."/>
            <person name="Cao C.C."/>
            <person name="Chen C.S."/>
            <person name="Chen Y.X."/>
            <person name="Fan D.D."/>
            <person name="He J."/>
            <person name="Hou H.L."/>
            <person name="Hu L."/>
            <person name="Hu X.T."/>
            <person name="Jiang X.T."/>
            <person name="Lai R."/>
            <person name="Lang Y.S."/>
            <person name="Liang B."/>
            <person name="Liao S.G."/>
            <person name="Mu D."/>
            <person name="Ma Y.Y."/>
            <person name="Niu Y.Y."/>
            <person name="Sun X.Q."/>
            <person name="Xia J.Q."/>
            <person name="Xiao J."/>
            <person name="Xiong Z.Q."/>
            <person name="Xu L."/>
            <person name="Yang L."/>
            <person name="Zhang Y."/>
            <person name="Zhao W."/>
            <person name="Zhao X.D."/>
            <person name="Zheng Y.T."/>
            <person name="Zhou J.M."/>
            <person name="Zhu Y.B."/>
            <person name="Zhang G.J."/>
            <person name="Wang J."/>
            <person name="Yao Y.G."/>
        </authorList>
    </citation>
    <scope>NUCLEOTIDE SEQUENCE [LARGE SCALE GENOMIC DNA]</scope>
</reference>
<evidence type="ECO:0000256" key="6">
    <source>
        <dbReference type="SAM" id="MobiDB-lite"/>
    </source>
</evidence>